<dbReference type="Gene3D" id="3.30.465.10">
    <property type="match status" value="1"/>
</dbReference>
<name>A0A6A5T6D8_9PLEO</name>
<evidence type="ECO:0000256" key="6">
    <source>
        <dbReference type="SAM" id="SignalP"/>
    </source>
</evidence>
<dbReference type="InterPro" id="IPR016166">
    <property type="entry name" value="FAD-bd_PCMH"/>
</dbReference>
<feature type="signal peptide" evidence="6">
    <location>
        <begin position="1"/>
        <end position="20"/>
    </location>
</feature>
<evidence type="ECO:0000259" key="7">
    <source>
        <dbReference type="PROSITE" id="PS51387"/>
    </source>
</evidence>
<comment type="cofactor">
    <cofactor evidence="1">
        <name>FAD</name>
        <dbReference type="ChEBI" id="CHEBI:57692"/>
    </cofactor>
</comment>
<dbReference type="SUPFAM" id="SSF56176">
    <property type="entry name" value="FAD-binding/transporter-associated domain-like"/>
    <property type="match status" value="1"/>
</dbReference>
<dbReference type="InterPro" id="IPR006094">
    <property type="entry name" value="Oxid_FAD_bind_N"/>
</dbReference>
<evidence type="ECO:0000256" key="3">
    <source>
        <dbReference type="ARBA" id="ARBA00022630"/>
    </source>
</evidence>
<keyword evidence="4" id="KW-0274">FAD</keyword>
<organism evidence="8 9">
    <name type="scientific">Clathrospora elynae</name>
    <dbReference type="NCBI Taxonomy" id="706981"/>
    <lineage>
        <taxon>Eukaryota</taxon>
        <taxon>Fungi</taxon>
        <taxon>Dikarya</taxon>
        <taxon>Ascomycota</taxon>
        <taxon>Pezizomycotina</taxon>
        <taxon>Dothideomycetes</taxon>
        <taxon>Pleosporomycetidae</taxon>
        <taxon>Pleosporales</taxon>
        <taxon>Diademaceae</taxon>
        <taxon>Clathrospora</taxon>
    </lineage>
</organism>
<sequence>MKGYQSWLVTATCLFSSATASPSLSKRTALDDCLSSKKVPVYTAGSKDYAQAVKPFNLRLPFKPAAAALPTTVQHVQDAVACGVANNILVTAKSGGHSYGAHGLGGEDGHLMVDMRRFNTVTADAAAHTAVVGSGGRLGNIALALYDQGKQALSHGTCPGVGVGGLTLHGGYGLSSRLHGLTLDNLLEANVVLANSSVITASATQNPDLFWALRGAGAAFGIVTSFKFKTYTAPENNIVFQYNLQPSTTDQLATMLNTLQNFTMYGHPSELNMRFFVPNQLTGVYYGNRSSFDTLMNPLLKQLNITSTSSGQVSVKSWLNTLTANSNGALKQPDVYDYHENFYAKSLMPEYLSPAAMTALADYYFTTARRITGHSWYLLIDMHGGSGSAISSVSANATSYAHRKTTFKMQFNDRIYPDTATYTPQMMSFLNGWVKAIEDASPGVQFGMYINYADTNLTKTEAHSHYWGAHYDRLVSVKGVWDPKRVFEGPQLVGS</sequence>
<gene>
    <name evidence="8" type="ORF">EJ02DRAFT_498856</name>
</gene>
<dbReference type="Pfam" id="PF08031">
    <property type="entry name" value="BBE"/>
    <property type="match status" value="1"/>
</dbReference>
<dbReference type="GO" id="GO:0016491">
    <property type="term" value="F:oxidoreductase activity"/>
    <property type="evidence" value="ECO:0007669"/>
    <property type="project" value="UniProtKB-KW"/>
</dbReference>
<dbReference type="PROSITE" id="PS51387">
    <property type="entry name" value="FAD_PCMH"/>
    <property type="match status" value="1"/>
</dbReference>
<dbReference type="InterPro" id="IPR012951">
    <property type="entry name" value="BBE"/>
</dbReference>
<evidence type="ECO:0000256" key="1">
    <source>
        <dbReference type="ARBA" id="ARBA00001974"/>
    </source>
</evidence>
<keyword evidence="5" id="KW-0560">Oxidoreductase</keyword>
<evidence type="ECO:0000256" key="2">
    <source>
        <dbReference type="ARBA" id="ARBA00005466"/>
    </source>
</evidence>
<feature type="domain" description="FAD-binding PCMH-type" evidence="7">
    <location>
        <begin position="60"/>
        <end position="233"/>
    </location>
</feature>
<dbReference type="GO" id="GO:0071949">
    <property type="term" value="F:FAD binding"/>
    <property type="evidence" value="ECO:0007669"/>
    <property type="project" value="InterPro"/>
</dbReference>
<reference evidence="8" key="1">
    <citation type="journal article" date="2020" name="Stud. Mycol.">
        <title>101 Dothideomycetes genomes: a test case for predicting lifestyles and emergence of pathogens.</title>
        <authorList>
            <person name="Haridas S."/>
            <person name="Albert R."/>
            <person name="Binder M."/>
            <person name="Bloem J."/>
            <person name="Labutti K."/>
            <person name="Salamov A."/>
            <person name="Andreopoulos B."/>
            <person name="Baker S."/>
            <person name="Barry K."/>
            <person name="Bills G."/>
            <person name="Bluhm B."/>
            <person name="Cannon C."/>
            <person name="Castanera R."/>
            <person name="Culley D."/>
            <person name="Daum C."/>
            <person name="Ezra D."/>
            <person name="Gonzalez J."/>
            <person name="Henrissat B."/>
            <person name="Kuo A."/>
            <person name="Liang C."/>
            <person name="Lipzen A."/>
            <person name="Lutzoni F."/>
            <person name="Magnuson J."/>
            <person name="Mondo S."/>
            <person name="Nolan M."/>
            <person name="Ohm R."/>
            <person name="Pangilinan J."/>
            <person name="Park H.-J."/>
            <person name="Ramirez L."/>
            <person name="Alfaro M."/>
            <person name="Sun H."/>
            <person name="Tritt A."/>
            <person name="Yoshinaga Y."/>
            <person name="Zwiers L.-H."/>
            <person name="Turgeon B."/>
            <person name="Goodwin S."/>
            <person name="Spatafora J."/>
            <person name="Crous P."/>
            <person name="Grigoriev I."/>
        </authorList>
    </citation>
    <scope>NUCLEOTIDE SEQUENCE</scope>
    <source>
        <strain evidence="8">CBS 161.51</strain>
    </source>
</reference>
<keyword evidence="9" id="KW-1185">Reference proteome</keyword>
<dbReference type="PANTHER" id="PTHR42973">
    <property type="entry name" value="BINDING OXIDOREDUCTASE, PUTATIVE (AFU_ORTHOLOGUE AFUA_1G17690)-RELATED"/>
    <property type="match status" value="1"/>
</dbReference>
<protein>
    <submittedName>
        <fullName evidence="8">FAD-binding domain-containing protein</fullName>
    </submittedName>
</protein>
<proteinExistence type="inferred from homology"/>
<dbReference type="AlphaFoldDB" id="A0A6A5T6D8"/>
<dbReference type="Proteomes" id="UP000800038">
    <property type="component" value="Unassembled WGS sequence"/>
</dbReference>
<evidence type="ECO:0000256" key="4">
    <source>
        <dbReference type="ARBA" id="ARBA00022827"/>
    </source>
</evidence>
<dbReference type="Pfam" id="PF01565">
    <property type="entry name" value="FAD_binding_4"/>
    <property type="match status" value="1"/>
</dbReference>
<dbReference type="InterPro" id="IPR050416">
    <property type="entry name" value="FAD-linked_Oxidoreductase"/>
</dbReference>
<evidence type="ECO:0000256" key="5">
    <source>
        <dbReference type="ARBA" id="ARBA00023002"/>
    </source>
</evidence>
<comment type="similarity">
    <text evidence="2">Belongs to the oxygen-dependent FAD-linked oxidoreductase family.</text>
</comment>
<dbReference type="PANTHER" id="PTHR42973:SF39">
    <property type="entry name" value="FAD-BINDING PCMH-TYPE DOMAIN-CONTAINING PROTEIN"/>
    <property type="match status" value="1"/>
</dbReference>
<dbReference type="Gene3D" id="3.40.462.20">
    <property type="match status" value="1"/>
</dbReference>
<accession>A0A6A5T6D8</accession>
<keyword evidence="6" id="KW-0732">Signal</keyword>
<dbReference type="InterPro" id="IPR016169">
    <property type="entry name" value="FAD-bd_PCMH_sub2"/>
</dbReference>
<evidence type="ECO:0000313" key="8">
    <source>
        <dbReference type="EMBL" id="KAF1947674.1"/>
    </source>
</evidence>
<evidence type="ECO:0000313" key="9">
    <source>
        <dbReference type="Proteomes" id="UP000800038"/>
    </source>
</evidence>
<keyword evidence="3" id="KW-0285">Flavoprotein</keyword>
<dbReference type="InterPro" id="IPR036318">
    <property type="entry name" value="FAD-bd_PCMH-like_sf"/>
</dbReference>
<feature type="chain" id="PRO_5025518139" evidence="6">
    <location>
        <begin position="21"/>
        <end position="495"/>
    </location>
</feature>
<dbReference type="EMBL" id="ML975997">
    <property type="protein sequence ID" value="KAF1947674.1"/>
    <property type="molecule type" value="Genomic_DNA"/>
</dbReference>
<dbReference type="OrthoDB" id="415825at2759"/>